<comment type="caution">
    <text evidence="1">The sequence shown here is derived from an EMBL/GenBank/DDBJ whole genome shotgun (WGS) entry which is preliminary data.</text>
</comment>
<dbReference type="InterPro" id="IPR011008">
    <property type="entry name" value="Dimeric_a/b-barrel"/>
</dbReference>
<accession>A0A9X3J8S6</accession>
<dbReference type="PANTHER" id="PTHR34389:SF2">
    <property type="entry name" value="L-RHAMNOSE MUTAROTASE"/>
    <property type="match status" value="1"/>
</dbReference>
<dbReference type="RefSeq" id="WP_343334355.1">
    <property type="nucleotide sequence ID" value="NZ_JAPOHD010000030.1"/>
</dbReference>
<dbReference type="Pfam" id="PF05336">
    <property type="entry name" value="rhaM"/>
    <property type="match status" value="1"/>
</dbReference>
<dbReference type="EMBL" id="JAPOHD010000030">
    <property type="protein sequence ID" value="MCY1722025.1"/>
    <property type="molecule type" value="Genomic_DNA"/>
</dbReference>
<evidence type="ECO:0000313" key="1">
    <source>
        <dbReference type="EMBL" id="MCY1722025.1"/>
    </source>
</evidence>
<dbReference type="AlphaFoldDB" id="A0A9X3J8S6"/>
<name>A0A9X3J8S6_9BACT</name>
<dbReference type="Gene3D" id="3.30.70.100">
    <property type="match status" value="1"/>
</dbReference>
<keyword evidence="2" id="KW-1185">Reference proteome</keyword>
<proteinExistence type="predicted"/>
<dbReference type="GO" id="GO:0016857">
    <property type="term" value="F:racemase and epimerase activity, acting on carbohydrates and derivatives"/>
    <property type="evidence" value="ECO:0007669"/>
    <property type="project" value="InterPro"/>
</dbReference>
<evidence type="ECO:0000313" key="2">
    <source>
        <dbReference type="Proteomes" id="UP001145087"/>
    </source>
</evidence>
<organism evidence="1 2">
    <name type="scientific">Draconibacterium aestuarii</name>
    <dbReference type="NCBI Taxonomy" id="2998507"/>
    <lineage>
        <taxon>Bacteria</taxon>
        <taxon>Pseudomonadati</taxon>
        <taxon>Bacteroidota</taxon>
        <taxon>Bacteroidia</taxon>
        <taxon>Marinilabiliales</taxon>
        <taxon>Prolixibacteraceae</taxon>
        <taxon>Draconibacterium</taxon>
    </lineage>
</organism>
<dbReference type="PANTHER" id="PTHR34389">
    <property type="entry name" value="L-RHAMNOSE MUTAROTASE"/>
    <property type="match status" value="1"/>
</dbReference>
<dbReference type="Proteomes" id="UP001145087">
    <property type="component" value="Unassembled WGS sequence"/>
</dbReference>
<dbReference type="InterPro" id="IPR008000">
    <property type="entry name" value="Rham/fucose_mutarotase"/>
</dbReference>
<gene>
    <name evidence="1" type="ORF">OU798_16845</name>
</gene>
<protein>
    <submittedName>
        <fullName evidence="1">L-rhamnose mutarotase</fullName>
    </submittedName>
</protein>
<sequence length="107" mass="12575">MKRFGQTIKLKPDGAEEYIKHHAAVWPGVLAKIKECNLSNYSIFVRDTILFAYFEYTGSDFDADMKKMAAHEETQRWWDVVKPLMQPVDSAKDVEFWADMEEIFHLE</sequence>
<reference evidence="1" key="1">
    <citation type="submission" date="2022-11" db="EMBL/GenBank/DDBJ databases">
        <title>Marilongibacter aestuarii gen. nov., sp. nov., isolated from tidal flat sediment.</title>
        <authorList>
            <person name="Jiayan W."/>
        </authorList>
    </citation>
    <scope>NUCLEOTIDE SEQUENCE</scope>
    <source>
        <strain evidence="1">Z1-6</strain>
    </source>
</reference>
<dbReference type="SUPFAM" id="SSF54909">
    <property type="entry name" value="Dimeric alpha+beta barrel"/>
    <property type="match status" value="1"/>
</dbReference>